<dbReference type="InterPro" id="IPR048579">
    <property type="entry name" value="RNAseD_HRDC_C"/>
</dbReference>
<keyword evidence="4 6" id="KW-0378">Hydrolase</keyword>
<keyword evidence="1 6" id="KW-0963">Cytoplasm</keyword>
<dbReference type="RefSeq" id="WP_289409529.1">
    <property type="nucleotide sequence ID" value="NZ_JAUCDY010000001.1"/>
</dbReference>
<dbReference type="NCBIfam" id="TIGR01388">
    <property type="entry name" value="rnd"/>
    <property type="match status" value="1"/>
</dbReference>
<gene>
    <name evidence="6 8" type="primary">rnd</name>
    <name evidence="8" type="ORF">QEZ41_01190</name>
</gene>
<proteinExistence type="inferred from homology"/>
<evidence type="ECO:0000256" key="4">
    <source>
        <dbReference type="ARBA" id="ARBA00022801"/>
    </source>
</evidence>
<evidence type="ECO:0000259" key="7">
    <source>
        <dbReference type="PROSITE" id="PS50967"/>
    </source>
</evidence>
<dbReference type="InterPro" id="IPR002121">
    <property type="entry name" value="HRDC_dom"/>
</dbReference>
<dbReference type="GO" id="GO:0033890">
    <property type="term" value="F:ribonuclease D activity"/>
    <property type="evidence" value="ECO:0007669"/>
    <property type="project" value="UniProtKB-EC"/>
</dbReference>
<dbReference type="InterPro" id="IPR036397">
    <property type="entry name" value="RNaseH_sf"/>
</dbReference>
<sequence length="374" mass="42619">MHSISWINDSQQLNELCSHWLKQDFIALDTEFIREKTFYPIAGLLQVSSGEQAYLLDPLTIDDWSAFAQVLQEPSVVKVVHSCGEDLEVLQALTGALPVPLYDTQLAAGFIDLGFSWSYACLVKHFLDVDLAKDVTRSDWLQRPLTEQQQDYAAQDVTYLAQLYPLLDAQLSEQKREWLLADGASLVETQLNPVALGELWRSNKQAWRLNSQQSAVLQVLSAWREKQARKRDLPRNFVLRESVLLALALKQPSRLAELAGYEDLHAQAIRRDGEAILERIKYARSLPESQWPQPMPQPLPAEANKLLKALRSKLAEFAKQQHIAVEMVLKKKILNDLLRTGYPHGPYQLPDTLSGWRREMLGPLLITFLEQESK</sequence>
<dbReference type="Gene3D" id="3.30.420.10">
    <property type="entry name" value="Ribonuclease H-like superfamily/Ribonuclease H"/>
    <property type="match status" value="1"/>
</dbReference>
<protein>
    <recommendedName>
        <fullName evidence="6">Ribonuclease D</fullName>
        <shortName evidence="6">RNase D</shortName>
        <ecNumber evidence="6">3.1.13.5</ecNumber>
    </recommendedName>
</protein>
<dbReference type="EMBL" id="JAUCDY010000001">
    <property type="protein sequence ID" value="MDM7856899.1"/>
    <property type="molecule type" value="Genomic_DNA"/>
</dbReference>
<dbReference type="InterPro" id="IPR051086">
    <property type="entry name" value="RNase_D-like"/>
</dbReference>
<evidence type="ECO:0000256" key="1">
    <source>
        <dbReference type="ARBA" id="ARBA00022490"/>
    </source>
</evidence>
<dbReference type="CDD" id="cd06142">
    <property type="entry name" value="RNaseD_exo"/>
    <property type="match status" value="1"/>
</dbReference>
<keyword evidence="9" id="KW-1185">Reference proteome</keyword>
<dbReference type="SMART" id="SM00341">
    <property type="entry name" value="HRDC"/>
    <property type="match status" value="1"/>
</dbReference>
<dbReference type="InterPro" id="IPR010997">
    <property type="entry name" value="HRDC-like_sf"/>
</dbReference>
<name>A0ABT7SL29_9GAMM</name>
<comment type="cofactor">
    <cofactor evidence="6">
        <name>a divalent metal cation</name>
        <dbReference type="ChEBI" id="CHEBI:60240"/>
    </cofactor>
</comment>
<dbReference type="InterPro" id="IPR012337">
    <property type="entry name" value="RNaseH-like_sf"/>
</dbReference>
<dbReference type="InterPro" id="IPR006292">
    <property type="entry name" value="RNase_D"/>
</dbReference>
<dbReference type="Proteomes" id="UP001241056">
    <property type="component" value="Unassembled WGS sequence"/>
</dbReference>
<dbReference type="PANTHER" id="PTHR47649:SF1">
    <property type="entry name" value="RIBONUCLEASE D"/>
    <property type="match status" value="1"/>
</dbReference>
<evidence type="ECO:0000313" key="9">
    <source>
        <dbReference type="Proteomes" id="UP001241056"/>
    </source>
</evidence>
<evidence type="ECO:0000256" key="6">
    <source>
        <dbReference type="HAMAP-Rule" id="MF_01899"/>
    </source>
</evidence>
<comment type="catalytic activity">
    <reaction evidence="6">
        <text>Exonucleolytic cleavage that removes extra residues from the 3'-terminus of tRNA to produce 5'-mononucleotides.</text>
        <dbReference type="EC" id="3.1.13.5"/>
    </reaction>
</comment>
<keyword evidence="5 6" id="KW-0269">Exonuclease</keyword>
<keyword evidence="2 6" id="KW-0819">tRNA processing</keyword>
<dbReference type="SUPFAM" id="SSF53098">
    <property type="entry name" value="Ribonuclease H-like"/>
    <property type="match status" value="1"/>
</dbReference>
<evidence type="ECO:0000256" key="5">
    <source>
        <dbReference type="ARBA" id="ARBA00022839"/>
    </source>
</evidence>
<dbReference type="SUPFAM" id="SSF47819">
    <property type="entry name" value="HRDC-like"/>
    <property type="match status" value="2"/>
</dbReference>
<evidence type="ECO:0000256" key="3">
    <source>
        <dbReference type="ARBA" id="ARBA00022722"/>
    </source>
</evidence>
<organism evidence="8 9">
    <name type="scientific">Thiopseudomonas acetoxidans</name>
    <dbReference type="NCBI Taxonomy" id="3041622"/>
    <lineage>
        <taxon>Bacteria</taxon>
        <taxon>Pseudomonadati</taxon>
        <taxon>Pseudomonadota</taxon>
        <taxon>Gammaproteobacteria</taxon>
        <taxon>Pseudomonadales</taxon>
        <taxon>Pseudomonadaceae</taxon>
        <taxon>Thiopseudomonas</taxon>
    </lineage>
</organism>
<dbReference type="Pfam" id="PF00570">
    <property type="entry name" value="HRDC"/>
    <property type="match status" value="1"/>
</dbReference>
<reference evidence="8 9" key="1">
    <citation type="submission" date="2023-06" db="EMBL/GenBank/DDBJ databases">
        <title>Thiopseudomonas sp. CY1220 draft genome sequence.</title>
        <authorList>
            <person name="Zhao G."/>
            <person name="An M."/>
        </authorList>
    </citation>
    <scope>NUCLEOTIDE SEQUENCE [LARGE SCALE GENOMIC DNA]</scope>
    <source>
        <strain evidence="8 9">CY1220</strain>
    </source>
</reference>
<dbReference type="HAMAP" id="MF_01899">
    <property type="entry name" value="RNase_D"/>
    <property type="match status" value="1"/>
</dbReference>
<feature type="domain" description="HRDC" evidence="7">
    <location>
        <begin position="210"/>
        <end position="290"/>
    </location>
</feature>
<keyword evidence="3 6" id="KW-0540">Nuclease</keyword>
<dbReference type="PROSITE" id="PS50967">
    <property type="entry name" value="HRDC"/>
    <property type="match status" value="1"/>
</dbReference>
<comment type="similarity">
    <text evidence="6">Belongs to the RNase D family.</text>
</comment>
<accession>A0ABT7SL29</accession>
<comment type="subcellular location">
    <subcellularLocation>
        <location evidence="6">Cytoplasm</location>
    </subcellularLocation>
</comment>
<evidence type="ECO:0000256" key="2">
    <source>
        <dbReference type="ARBA" id="ARBA00022694"/>
    </source>
</evidence>
<comment type="function">
    <text evidence="6">Exonuclease involved in the 3' processing of various precursor tRNAs. Initiates hydrolysis at the 3'-terminus of an RNA molecule and releases 5'-mononucleotides.</text>
</comment>
<dbReference type="InterPro" id="IPR002562">
    <property type="entry name" value="3'-5'_exonuclease_dom"/>
</dbReference>
<dbReference type="PANTHER" id="PTHR47649">
    <property type="entry name" value="RIBONUCLEASE D"/>
    <property type="match status" value="1"/>
</dbReference>
<dbReference type="Gene3D" id="1.10.150.80">
    <property type="entry name" value="HRDC domain"/>
    <property type="match status" value="2"/>
</dbReference>
<dbReference type="EC" id="3.1.13.5" evidence="6"/>
<comment type="caution">
    <text evidence="8">The sequence shown here is derived from an EMBL/GenBank/DDBJ whole genome shotgun (WGS) entry which is preliminary data.</text>
</comment>
<evidence type="ECO:0000313" key="8">
    <source>
        <dbReference type="EMBL" id="MDM7856899.1"/>
    </source>
</evidence>
<dbReference type="InterPro" id="IPR044876">
    <property type="entry name" value="HRDC_dom_sf"/>
</dbReference>
<dbReference type="Pfam" id="PF01612">
    <property type="entry name" value="DNA_pol_A_exo1"/>
    <property type="match status" value="1"/>
</dbReference>
<dbReference type="SMART" id="SM00474">
    <property type="entry name" value="35EXOc"/>
    <property type="match status" value="1"/>
</dbReference>
<dbReference type="Pfam" id="PF21293">
    <property type="entry name" value="RNAseD_HRDC_C"/>
    <property type="match status" value="1"/>
</dbReference>